<dbReference type="Gene3D" id="1.10.10.10">
    <property type="entry name" value="Winged helix-like DNA-binding domain superfamily/Winged helix DNA-binding domain"/>
    <property type="match status" value="1"/>
</dbReference>
<gene>
    <name evidence="6" type="ORF">OVA965_LOCUS10226</name>
    <name evidence="7" type="ORF">TMI583_LOCUS10222</name>
</gene>
<accession>A0A8S2HZ82</accession>
<feature type="compositionally biased region" description="Low complexity" evidence="4">
    <location>
        <begin position="787"/>
        <end position="803"/>
    </location>
</feature>
<feature type="region of interest" description="Disordered" evidence="4">
    <location>
        <begin position="919"/>
        <end position="974"/>
    </location>
</feature>
<dbReference type="InterPro" id="IPR036390">
    <property type="entry name" value="WH_DNA-bd_sf"/>
</dbReference>
<feature type="compositionally biased region" description="Polar residues" evidence="4">
    <location>
        <begin position="820"/>
        <end position="847"/>
    </location>
</feature>
<dbReference type="PANTHER" id="PTHR22792">
    <property type="entry name" value="LUPUS LA PROTEIN-RELATED"/>
    <property type="match status" value="1"/>
</dbReference>
<evidence type="ECO:0000256" key="4">
    <source>
        <dbReference type="SAM" id="MobiDB-lite"/>
    </source>
</evidence>
<name>A0A8S2HZ82_9BILA</name>
<dbReference type="InterPro" id="IPR058699">
    <property type="entry name" value="RRM_LARP4/4B"/>
</dbReference>
<dbReference type="GO" id="GO:0045727">
    <property type="term" value="P:positive regulation of translation"/>
    <property type="evidence" value="ECO:0007669"/>
    <property type="project" value="TreeGrafter"/>
</dbReference>
<feature type="region of interest" description="Disordered" evidence="4">
    <location>
        <begin position="820"/>
        <end position="881"/>
    </location>
</feature>
<dbReference type="Proteomes" id="UP000682733">
    <property type="component" value="Unassembled WGS sequence"/>
</dbReference>
<dbReference type="EMBL" id="CAJOBA010003754">
    <property type="protein sequence ID" value="CAF3691896.1"/>
    <property type="molecule type" value="Genomic_DNA"/>
</dbReference>
<dbReference type="AlphaFoldDB" id="A0A8S2HZ82"/>
<dbReference type="Pfam" id="PF05383">
    <property type="entry name" value="La"/>
    <property type="match status" value="1"/>
</dbReference>
<dbReference type="Pfam" id="PF26088">
    <property type="entry name" value="RRM_LARP4"/>
    <property type="match status" value="1"/>
</dbReference>
<proteinExistence type="predicted"/>
<feature type="compositionally biased region" description="Polar residues" evidence="4">
    <location>
        <begin position="548"/>
        <end position="587"/>
    </location>
</feature>
<feature type="compositionally biased region" description="Polar residues" evidence="4">
    <location>
        <begin position="745"/>
        <end position="765"/>
    </location>
</feature>
<comment type="caution">
    <text evidence="7">The sequence shown here is derived from an EMBL/GenBank/DDBJ whole genome shotgun (WGS) entry which is preliminary data.</text>
</comment>
<dbReference type="SUPFAM" id="SSF46785">
    <property type="entry name" value="Winged helix' DNA-binding domain"/>
    <property type="match status" value="1"/>
</dbReference>
<feature type="compositionally biased region" description="Polar residues" evidence="4">
    <location>
        <begin position="1022"/>
        <end position="1034"/>
    </location>
</feature>
<feature type="domain" description="HTH La-type RNA-binding" evidence="5">
    <location>
        <begin position="63"/>
        <end position="153"/>
    </location>
</feature>
<feature type="region of interest" description="Disordered" evidence="4">
    <location>
        <begin position="452"/>
        <end position="502"/>
    </location>
</feature>
<evidence type="ECO:0000256" key="1">
    <source>
        <dbReference type="ARBA" id="ARBA00022553"/>
    </source>
</evidence>
<evidence type="ECO:0000259" key="5">
    <source>
        <dbReference type="PROSITE" id="PS50961"/>
    </source>
</evidence>
<dbReference type="PANTHER" id="PTHR22792:SF131">
    <property type="entry name" value="LA-RELATED PROTEIN LARP4B"/>
    <property type="match status" value="1"/>
</dbReference>
<feature type="compositionally biased region" description="Basic and acidic residues" evidence="4">
    <location>
        <begin position="998"/>
        <end position="1018"/>
    </location>
</feature>
<dbReference type="PROSITE" id="PS50961">
    <property type="entry name" value="HTH_LA"/>
    <property type="match status" value="1"/>
</dbReference>
<evidence type="ECO:0000313" key="7">
    <source>
        <dbReference type="EMBL" id="CAF3691896.1"/>
    </source>
</evidence>
<feature type="compositionally biased region" description="Low complexity" evidence="4">
    <location>
        <begin position="848"/>
        <end position="869"/>
    </location>
</feature>
<dbReference type="GO" id="GO:0003730">
    <property type="term" value="F:mRNA 3'-UTR binding"/>
    <property type="evidence" value="ECO:0007669"/>
    <property type="project" value="TreeGrafter"/>
</dbReference>
<dbReference type="InterPro" id="IPR045180">
    <property type="entry name" value="La_dom_prot"/>
</dbReference>
<keyword evidence="1" id="KW-0597">Phosphoprotein</keyword>
<feature type="region of interest" description="Disordered" evidence="4">
    <location>
        <begin position="547"/>
        <end position="670"/>
    </location>
</feature>
<feature type="region of interest" description="Disordered" evidence="4">
    <location>
        <begin position="685"/>
        <end position="806"/>
    </location>
</feature>
<dbReference type="SMART" id="SM00715">
    <property type="entry name" value="LA"/>
    <property type="match status" value="1"/>
</dbReference>
<dbReference type="InterPro" id="IPR006630">
    <property type="entry name" value="La_HTH"/>
</dbReference>
<evidence type="ECO:0000256" key="3">
    <source>
        <dbReference type="PROSITE-ProRule" id="PRU00332"/>
    </source>
</evidence>
<feature type="compositionally biased region" description="Low complexity" evidence="4">
    <location>
        <begin position="647"/>
        <end position="664"/>
    </location>
</feature>
<feature type="compositionally biased region" description="Low complexity" evidence="4">
    <location>
        <begin position="689"/>
        <end position="722"/>
    </location>
</feature>
<feature type="compositionally biased region" description="Low complexity" evidence="4">
    <location>
        <begin position="277"/>
        <end position="288"/>
    </location>
</feature>
<feature type="region of interest" description="Disordered" evidence="4">
    <location>
        <begin position="987"/>
        <end position="1034"/>
    </location>
</feature>
<dbReference type="GO" id="GO:0010494">
    <property type="term" value="C:cytoplasmic stress granule"/>
    <property type="evidence" value="ECO:0007669"/>
    <property type="project" value="TreeGrafter"/>
</dbReference>
<protein>
    <recommendedName>
        <fullName evidence="5">HTH La-type RNA-binding domain-containing protein</fullName>
    </recommendedName>
</protein>
<evidence type="ECO:0000313" key="6">
    <source>
        <dbReference type="EMBL" id="CAF0913114.1"/>
    </source>
</evidence>
<feature type="compositionally biased region" description="Polar residues" evidence="4">
    <location>
        <begin position="596"/>
        <end position="646"/>
    </location>
</feature>
<dbReference type="EMBL" id="CAJNOK010003753">
    <property type="protein sequence ID" value="CAF0913114.1"/>
    <property type="molecule type" value="Genomic_DNA"/>
</dbReference>
<organism evidence="7 8">
    <name type="scientific">Didymodactylos carnosus</name>
    <dbReference type="NCBI Taxonomy" id="1234261"/>
    <lineage>
        <taxon>Eukaryota</taxon>
        <taxon>Metazoa</taxon>
        <taxon>Spiralia</taxon>
        <taxon>Gnathifera</taxon>
        <taxon>Rotifera</taxon>
        <taxon>Eurotatoria</taxon>
        <taxon>Bdelloidea</taxon>
        <taxon>Philodinida</taxon>
        <taxon>Philodinidae</taxon>
        <taxon>Didymodactylos</taxon>
    </lineage>
</organism>
<feature type="non-terminal residue" evidence="7">
    <location>
        <position position="1"/>
    </location>
</feature>
<keyword evidence="2 3" id="KW-0694">RNA-binding</keyword>
<evidence type="ECO:0000313" key="8">
    <source>
        <dbReference type="Proteomes" id="UP000682733"/>
    </source>
</evidence>
<dbReference type="InterPro" id="IPR036388">
    <property type="entry name" value="WH-like_DNA-bd_sf"/>
</dbReference>
<reference evidence="7" key="1">
    <citation type="submission" date="2021-02" db="EMBL/GenBank/DDBJ databases">
        <authorList>
            <person name="Nowell W R."/>
        </authorList>
    </citation>
    <scope>NUCLEOTIDE SEQUENCE</scope>
</reference>
<feature type="region of interest" description="Disordered" evidence="4">
    <location>
        <begin position="232"/>
        <end position="321"/>
    </location>
</feature>
<feature type="compositionally biased region" description="Basic and acidic residues" evidence="4">
    <location>
        <begin position="476"/>
        <end position="493"/>
    </location>
</feature>
<feature type="compositionally biased region" description="Low complexity" evidence="4">
    <location>
        <begin position="963"/>
        <end position="973"/>
    </location>
</feature>
<dbReference type="Proteomes" id="UP000677228">
    <property type="component" value="Unassembled WGS sequence"/>
</dbReference>
<sequence length="1034" mass="116713">DQSSELIYAQHRSNYVIPGYKQMSVVSDHTSLDLAPTNVISPTNIEMYHSGITPDDEQSTTRQQTHDQIRQPLRQQLEYYFSRENMANDYYLQSQMDPVDKYVPISTIANFKLIKKLTTDTQLVTDILKELPSVEVDADEQKVRPARKRCIIILREIPVDVNDPAVRLLIEVSELFNNERCPAKCIDCERVGETDCWYVTFASEDDAQHAFVYLTRENVSIRGQKVLARMKARMWQKPTSQTTTNASTPMSPPPPLTHPGEGITPPAQQTQTLPAFQHHQQPQGQQSQISAPHVTQMSPYPSHSLHLHPHQPQPHDITSTYMPNTQSTIISALSLQNFRPQHHAQQQPLPSQHIQGGYPQFHQHCTQSMAAAMQQVRLYSVSQSQQPTLSFPQQSTISPYQTPVHPQAQFHTMIPSYWNLPVHQTYANDPYTMYNGGALKSKPNNMSRDILSSKSRAQKKPVRVSRHDVLSTNNDHLSDAFDYSQHDTPHHSSDSGSPVGPRAEVVVNRNVDPTASPVPNSSLQQVTAFPATTNMTNEHNLSERSLDQFESAQSNDDTRYNNSNQQHSSTLSMPNYQDNDNIQTAYQNNSNNNNNTSFYPNARTVNKPNDTEKQPQQTKETPISVQQQNVEKQLQTSTTLNPTSPISQQLQQRNLSQRQPSQSNIAQEQSLPTTALVKIPQTNATSLVQQQQPQSQQQQPQPQQQHNKSQQQQQQQLIDNQQTNYSNLDKEKRRPMTTPREQRQPVANRQNNASTQPKNATMVTVTQAPAQKPPTQQPNVSQQLSISTSTNQQTDSNSQKSQQGSFSYAEVLKRKEANKIENQQQQLSSDAATSQTTSMSNGTTANQPSKSTTSNTPTTTSPRPESPLTKTDHSRQSPVNNVDQLTLMQTASPTPMPLMSTEINQNGPSNLVHLRAADNDTRRHSSASDQQQQQQTLNNNFSHRGENRHGRPHNNKIPNYEQMNMNNSRNNRSMRSRENRVMFRGVRGARGSGGYRGRSHDFQNQRPNTNEHHLRRDGGFNGVSTLDSSQQFNE</sequence>
<evidence type="ECO:0000256" key="2">
    <source>
        <dbReference type="ARBA" id="ARBA00022884"/>
    </source>
</evidence>
<dbReference type="GO" id="GO:0005829">
    <property type="term" value="C:cytosol"/>
    <property type="evidence" value="ECO:0007669"/>
    <property type="project" value="TreeGrafter"/>
</dbReference>